<evidence type="ECO:0000313" key="2">
    <source>
        <dbReference type="EMBL" id="PIZ44115.1"/>
    </source>
</evidence>
<dbReference type="Pfam" id="PF08241">
    <property type="entry name" value="Methyltransf_11"/>
    <property type="match status" value="1"/>
</dbReference>
<dbReference type="Gene3D" id="3.40.50.150">
    <property type="entry name" value="Vaccinia Virus protein VP39"/>
    <property type="match status" value="1"/>
</dbReference>
<dbReference type="InterPro" id="IPR013216">
    <property type="entry name" value="Methyltransf_11"/>
</dbReference>
<sequence>MDIADYDKSHYDYQTYWQNRAYENLVEHKTLSTLLPSKGTRILDLGGSFGRLMDVYAPRFEQAVIYDYSERALQQAKESAEKQGFTNIETVQGEATHLPFDNDSFDAVIVIRVLHHLTEPNLVFSEIHRILKPNGVCIIDVPNKIHLKNRIKHLFAKDFDFASDQTPENVGTSTINGEQGIFINYHPQSIMDLLTSNGFAIQKRRSILNARSTTLKGIFAPQFLSACDEILQPMFTIDSLGPQIWIKAVKTL</sequence>
<dbReference type="EMBL" id="PFNL01000196">
    <property type="protein sequence ID" value="PIZ44115.1"/>
    <property type="molecule type" value="Genomic_DNA"/>
</dbReference>
<dbReference type="InterPro" id="IPR029063">
    <property type="entry name" value="SAM-dependent_MTases_sf"/>
</dbReference>
<name>A0A2M7TEM4_UNCKA</name>
<reference evidence="3" key="1">
    <citation type="submission" date="2017-09" db="EMBL/GenBank/DDBJ databases">
        <title>Depth-based differentiation of microbial function through sediment-hosted aquifers and enrichment of novel symbionts in the deep terrestrial subsurface.</title>
        <authorList>
            <person name="Probst A.J."/>
            <person name="Ladd B."/>
            <person name="Jarett J.K."/>
            <person name="Geller-Mcgrath D.E."/>
            <person name="Sieber C.M.K."/>
            <person name="Emerson J.B."/>
            <person name="Anantharaman K."/>
            <person name="Thomas B.C."/>
            <person name="Malmstrom R."/>
            <person name="Stieglmeier M."/>
            <person name="Klingl A."/>
            <person name="Woyke T."/>
            <person name="Ryan C.M."/>
            <person name="Banfield J.F."/>
        </authorList>
    </citation>
    <scope>NUCLEOTIDE SEQUENCE [LARGE SCALE GENOMIC DNA]</scope>
</reference>
<protein>
    <recommendedName>
        <fullName evidence="1">Methyltransferase type 11 domain-containing protein</fullName>
    </recommendedName>
</protein>
<evidence type="ECO:0000259" key="1">
    <source>
        <dbReference type="Pfam" id="PF08241"/>
    </source>
</evidence>
<dbReference type="CDD" id="cd02440">
    <property type="entry name" value="AdoMet_MTases"/>
    <property type="match status" value="1"/>
</dbReference>
<dbReference type="Proteomes" id="UP000228920">
    <property type="component" value="Unassembled WGS sequence"/>
</dbReference>
<dbReference type="SUPFAM" id="SSF53335">
    <property type="entry name" value="S-adenosyl-L-methionine-dependent methyltransferases"/>
    <property type="match status" value="1"/>
</dbReference>
<comment type="caution">
    <text evidence="2">The sequence shown here is derived from an EMBL/GenBank/DDBJ whole genome shotgun (WGS) entry which is preliminary data.</text>
</comment>
<feature type="domain" description="Methyltransferase type 11" evidence="1">
    <location>
        <begin position="43"/>
        <end position="139"/>
    </location>
</feature>
<organism evidence="2 3">
    <name type="scientific">candidate division WWE3 bacterium CG_4_10_14_0_2_um_filter_41_14</name>
    <dbReference type="NCBI Taxonomy" id="1975072"/>
    <lineage>
        <taxon>Bacteria</taxon>
        <taxon>Katanobacteria</taxon>
    </lineage>
</organism>
<gene>
    <name evidence="2" type="ORF">COY32_07050</name>
</gene>
<proteinExistence type="predicted"/>
<evidence type="ECO:0000313" key="3">
    <source>
        <dbReference type="Proteomes" id="UP000228920"/>
    </source>
</evidence>
<dbReference type="PANTHER" id="PTHR43591">
    <property type="entry name" value="METHYLTRANSFERASE"/>
    <property type="match status" value="1"/>
</dbReference>
<dbReference type="GO" id="GO:0008757">
    <property type="term" value="F:S-adenosylmethionine-dependent methyltransferase activity"/>
    <property type="evidence" value="ECO:0007669"/>
    <property type="project" value="InterPro"/>
</dbReference>
<accession>A0A2M7TEM4</accession>
<dbReference type="AlphaFoldDB" id="A0A2M7TEM4"/>